<evidence type="ECO:0000313" key="2">
    <source>
        <dbReference type="EMBL" id="SEH16171.1"/>
    </source>
</evidence>
<dbReference type="EMBL" id="FNWL01000002">
    <property type="protein sequence ID" value="SEH16171.1"/>
    <property type="molecule type" value="Genomic_DNA"/>
</dbReference>
<sequence length="120" mass="13654">MTSHGEDELLETAVVVLSHPWRRFFAQYATRYRSGTFLVDEFATALTDRVVGPLDLTDVQTKLRHVHLPKLADTGLLEYDVVAERISPNYELLDGALDSIRLTVEEIQHERADTDWTGID</sequence>
<evidence type="ECO:0000259" key="1">
    <source>
        <dbReference type="Pfam" id="PF24035"/>
    </source>
</evidence>
<name>A0A1H6FZB3_9EURY</name>
<organism evidence="2 3">
    <name type="scientific">Natronorubrum sediminis</name>
    <dbReference type="NCBI Taxonomy" id="640943"/>
    <lineage>
        <taxon>Archaea</taxon>
        <taxon>Methanobacteriati</taxon>
        <taxon>Methanobacteriota</taxon>
        <taxon>Stenosarchaea group</taxon>
        <taxon>Halobacteria</taxon>
        <taxon>Halobacteriales</taxon>
        <taxon>Natrialbaceae</taxon>
        <taxon>Natronorubrum</taxon>
    </lineage>
</organism>
<reference evidence="3" key="1">
    <citation type="submission" date="2016-10" db="EMBL/GenBank/DDBJ databases">
        <authorList>
            <person name="Varghese N."/>
            <person name="Submissions S."/>
        </authorList>
    </citation>
    <scope>NUCLEOTIDE SEQUENCE [LARGE SCALE GENOMIC DNA]</scope>
    <source>
        <strain evidence="3">CGMCC 1.8981</strain>
    </source>
</reference>
<dbReference type="OrthoDB" id="160093at2157"/>
<dbReference type="InterPro" id="IPR055768">
    <property type="entry name" value="DUF7344"/>
</dbReference>
<dbReference type="Proteomes" id="UP000199112">
    <property type="component" value="Unassembled WGS sequence"/>
</dbReference>
<keyword evidence="3" id="KW-1185">Reference proteome</keyword>
<dbReference type="RefSeq" id="WP_139305411.1">
    <property type="nucleotide sequence ID" value="NZ_FNWL01000002.1"/>
</dbReference>
<gene>
    <name evidence="2" type="ORF">SAMN04487967_2475</name>
</gene>
<protein>
    <recommendedName>
        <fullName evidence="1">DUF7344 domain-containing protein</fullName>
    </recommendedName>
</protein>
<evidence type="ECO:0000313" key="3">
    <source>
        <dbReference type="Proteomes" id="UP000199112"/>
    </source>
</evidence>
<dbReference type="Pfam" id="PF24035">
    <property type="entry name" value="DUF7344"/>
    <property type="match status" value="1"/>
</dbReference>
<dbReference type="AlphaFoldDB" id="A0A1H6FZB3"/>
<proteinExistence type="predicted"/>
<feature type="domain" description="DUF7344" evidence="1">
    <location>
        <begin position="16"/>
        <end position="85"/>
    </location>
</feature>
<accession>A0A1H6FZB3</accession>